<sequence length="194" mass="21868">MNIDFRRGEWLNRPATSAVSEHSLTMTTDPKTDFWRETHYGFTRDTGHFLGIASADGFTATIRIQGEFRSLYDQAGLMVRLDEKRWVKTGVEYTDGEAFLSTVVTDGKSDWSVSQPFKALEDFYIRVTLSNGAMRIQASRDGSFWPLLRLAPFPVADTYQVGPTACTPKRSGLVIRFSEFAIDPAITKDLHDLT</sequence>
<dbReference type="Pfam" id="PF07081">
    <property type="entry name" value="DUF1349"/>
    <property type="match status" value="1"/>
</dbReference>
<accession>A0A1G8GRQ3</accession>
<dbReference type="RefSeq" id="WP_084306356.1">
    <property type="nucleotide sequence ID" value="NZ_FNDG01000009.1"/>
</dbReference>
<dbReference type="InterPro" id="IPR013320">
    <property type="entry name" value="ConA-like_dom_sf"/>
</dbReference>
<dbReference type="PANTHER" id="PTHR35332">
    <property type="entry name" value="REGULATION OF ENOLASE PROTEIN 1"/>
    <property type="match status" value="1"/>
</dbReference>
<dbReference type="InterPro" id="IPR009784">
    <property type="entry name" value="DUF1349"/>
</dbReference>
<organism evidence="1 2">
    <name type="scientific">Phytopseudomonas flavescens</name>
    <dbReference type="NCBI Taxonomy" id="29435"/>
    <lineage>
        <taxon>Bacteria</taxon>
        <taxon>Pseudomonadati</taxon>
        <taxon>Pseudomonadota</taxon>
        <taxon>Gammaproteobacteria</taxon>
        <taxon>Pseudomonadales</taxon>
        <taxon>Pseudomonadaceae</taxon>
        <taxon>Phytopseudomonas</taxon>
    </lineage>
</organism>
<dbReference type="PANTHER" id="PTHR35332:SF2">
    <property type="entry name" value="REGULATION OF ENOLASE PROTEIN 1"/>
    <property type="match status" value="1"/>
</dbReference>
<dbReference type="Proteomes" id="UP000198606">
    <property type="component" value="Unassembled WGS sequence"/>
</dbReference>
<dbReference type="AlphaFoldDB" id="A0A1G8GRQ3"/>
<gene>
    <name evidence="1" type="ORF">SAMN05216588_109163</name>
</gene>
<dbReference type="EMBL" id="FNDG01000009">
    <property type="protein sequence ID" value="SDH97085.1"/>
    <property type="molecule type" value="Genomic_DNA"/>
</dbReference>
<protein>
    <recommendedName>
        <fullName evidence="3">Regulation of enolase protein 1, concanavalin A-like superfamily</fullName>
    </recommendedName>
</protein>
<dbReference type="PIRSF" id="PIRSF022704">
    <property type="entry name" value="UCP022704"/>
    <property type="match status" value="1"/>
</dbReference>
<evidence type="ECO:0000313" key="2">
    <source>
        <dbReference type="Proteomes" id="UP000198606"/>
    </source>
</evidence>
<dbReference type="SUPFAM" id="SSF49899">
    <property type="entry name" value="Concanavalin A-like lectins/glucanases"/>
    <property type="match status" value="1"/>
</dbReference>
<reference evidence="1 2" key="1">
    <citation type="submission" date="2016-10" db="EMBL/GenBank/DDBJ databases">
        <authorList>
            <person name="de Groot N.N."/>
        </authorList>
    </citation>
    <scope>NUCLEOTIDE SEQUENCE [LARGE SCALE GENOMIC DNA]</scope>
    <source>
        <strain evidence="1 2">LMG 18387</strain>
    </source>
</reference>
<proteinExistence type="predicted"/>
<name>A0A1G8GRQ3_9GAMM</name>
<dbReference type="Gene3D" id="2.60.120.200">
    <property type="match status" value="1"/>
</dbReference>
<dbReference type="InterPro" id="IPR015987">
    <property type="entry name" value="UCP022704"/>
</dbReference>
<evidence type="ECO:0008006" key="3">
    <source>
        <dbReference type="Google" id="ProtNLM"/>
    </source>
</evidence>
<evidence type="ECO:0000313" key="1">
    <source>
        <dbReference type="EMBL" id="SDH97085.1"/>
    </source>
</evidence>